<dbReference type="AlphaFoldDB" id="A5E247"/>
<comment type="function">
    <text evidence="3">Required for the function of coenzyme Q in the respiratory chain. May serve as a chaperone or may be involved in the transport of Q6 from its site of synthesis to the catalytic sites of the respiratory complexes.</text>
</comment>
<dbReference type="GO" id="GO:0006744">
    <property type="term" value="P:ubiquinone biosynthetic process"/>
    <property type="evidence" value="ECO:0007669"/>
    <property type="project" value="EnsemblFungi"/>
</dbReference>
<dbReference type="EMBL" id="CH981528">
    <property type="protein sequence ID" value="EDK45505.1"/>
    <property type="molecule type" value="Genomic_DNA"/>
</dbReference>
<organism evidence="5 6">
    <name type="scientific">Lodderomyces elongisporus (strain ATCC 11503 / CBS 2605 / JCM 1781 / NBRC 1676 / NRRL YB-4239)</name>
    <name type="common">Yeast</name>
    <name type="synonym">Saccharomyces elongisporus</name>
    <dbReference type="NCBI Taxonomy" id="379508"/>
    <lineage>
        <taxon>Eukaryota</taxon>
        <taxon>Fungi</taxon>
        <taxon>Dikarya</taxon>
        <taxon>Ascomycota</taxon>
        <taxon>Saccharomycotina</taxon>
        <taxon>Pichiomycetes</taxon>
        <taxon>Debaryomycetaceae</taxon>
        <taxon>Candida/Lodderomyces clade</taxon>
        <taxon>Lodderomyces</taxon>
    </lineage>
</organism>
<dbReference type="Pfam" id="PF03364">
    <property type="entry name" value="Polyketide_cyc"/>
    <property type="match status" value="1"/>
</dbReference>
<evidence type="ECO:0000256" key="2">
    <source>
        <dbReference type="ARBA" id="ARBA00011814"/>
    </source>
</evidence>
<evidence type="ECO:0000256" key="1">
    <source>
        <dbReference type="ARBA" id="ARBA00006885"/>
    </source>
</evidence>
<keyword evidence="6" id="KW-1185">Reference proteome</keyword>
<accession>A5E247</accession>
<dbReference type="GeneID" id="5232136"/>
<feature type="domain" description="Coenzyme Q-binding protein COQ10 START" evidence="4">
    <location>
        <begin position="33"/>
        <end position="160"/>
    </location>
</feature>
<sequence>MLRRVATPVTFQRTFFGSAKPQSYRISRVLNGSPEQVYAIVSEVDKYKHFVPFVEDSFITARDANSLPSRAGLKVGWKDITERFECELQCAKNEKVYAKSIELDLFHSLETLWTFKNIKSNGPPKCKVDFTLTYKFKNPLYEQLSSLFAPKVSSIMIGAFEKRLMQLSFENTKNNRQTDEAKL</sequence>
<dbReference type="InterPro" id="IPR023393">
    <property type="entry name" value="START-like_dom_sf"/>
</dbReference>
<reference evidence="5 6" key="1">
    <citation type="journal article" date="2009" name="Nature">
        <title>Evolution of pathogenicity and sexual reproduction in eight Candida genomes.</title>
        <authorList>
            <person name="Butler G."/>
            <person name="Rasmussen M.D."/>
            <person name="Lin M.F."/>
            <person name="Santos M.A."/>
            <person name="Sakthikumar S."/>
            <person name="Munro C.A."/>
            <person name="Rheinbay E."/>
            <person name="Grabherr M."/>
            <person name="Forche A."/>
            <person name="Reedy J.L."/>
            <person name="Agrafioti I."/>
            <person name="Arnaud M.B."/>
            <person name="Bates S."/>
            <person name="Brown A.J."/>
            <person name="Brunke S."/>
            <person name="Costanzo M.C."/>
            <person name="Fitzpatrick D.A."/>
            <person name="de Groot P.W."/>
            <person name="Harris D."/>
            <person name="Hoyer L.L."/>
            <person name="Hube B."/>
            <person name="Klis F.M."/>
            <person name="Kodira C."/>
            <person name="Lennard N."/>
            <person name="Logue M.E."/>
            <person name="Martin R."/>
            <person name="Neiman A.M."/>
            <person name="Nikolaou E."/>
            <person name="Quail M.A."/>
            <person name="Quinn J."/>
            <person name="Santos M.C."/>
            <person name="Schmitzberger F.F."/>
            <person name="Sherlock G."/>
            <person name="Shah P."/>
            <person name="Silverstein K.A."/>
            <person name="Skrzypek M.S."/>
            <person name="Soll D."/>
            <person name="Staggs R."/>
            <person name="Stansfield I."/>
            <person name="Stumpf M.P."/>
            <person name="Sudbery P.E."/>
            <person name="Srikantha T."/>
            <person name="Zeng Q."/>
            <person name="Berman J."/>
            <person name="Berriman M."/>
            <person name="Heitman J."/>
            <person name="Gow N.A."/>
            <person name="Lorenz M.C."/>
            <person name="Birren B.W."/>
            <person name="Kellis M."/>
            <person name="Cuomo C.A."/>
        </authorList>
    </citation>
    <scope>NUCLEOTIDE SEQUENCE [LARGE SCALE GENOMIC DNA]</scope>
    <source>
        <strain evidence="6">ATCC 11503 / BCRC 21390 / CBS 2605 / JCM 1781 / NBRC 1676 / NRRL YB-4239</strain>
    </source>
</reference>
<dbReference type="GO" id="GO:0045333">
    <property type="term" value="P:cellular respiration"/>
    <property type="evidence" value="ECO:0007669"/>
    <property type="project" value="InterPro"/>
</dbReference>
<dbReference type="HOGENOM" id="CLU_079653_1_2_1"/>
<protein>
    <recommendedName>
        <fullName evidence="4">Coenzyme Q-binding protein COQ10 START domain-containing protein</fullName>
    </recommendedName>
</protein>
<dbReference type="OrthoDB" id="292693at2759"/>
<dbReference type="GO" id="GO:0140104">
    <property type="term" value="F:molecular carrier activity"/>
    <property type="evidence" value="ECO:0007669"/>
    <property type="project" value="EnsemblFungi"/>
</dbReference>
<dbReference type="STRING" id="379508.A5E247"/>
<evidence type="ECO:0000313" key="6">
    <source>
        <dbReference type="Proteomes" id="UP000001996"/>
    </source>
</evidence>
<dbReference type="KEGG" id="lel:PVL30_004511"/>
<dbReference type="CDD" id="cd07813">
    <property type="entry name" value="COQ10p_like"/>
    <property type="match status" value="1"/>
</dbReference>
<comment type="subunit">
    <text evidence="2">Interacts with coenzyme Q.</text>
</comment>
<dbReference type="PANTHER" id="PTHR12901:SF10">
    <property type="entry name" value="COENZYME Q-BINDING PROTEIN COQ10, MITOCHONDRIAL"/>
    <property type="match status" value="1"/>
</dbReference>
<dbReference type="VEuPathDB" id="FungiDB:LELG_03684"/>
<dbReference type="GO" id="GO:0005743">
    <property type="term" value="C:mitochondrial inner membrane"/>
    <property type="evidence" value="ECO:0007669"/>
    <property type="project" value="EnsemblFungi"/>
</dbReference>
<dbReference type="OMA" id="IDGPFKY"/>
<dbReference type="GO" id="GO:0048039">
    <property type="term" value="F:ubiquinone binding"/>
    <property type="evidence" value="ECO:0007669"/>
    <property type="project" value="EnsemblFungi"/>
</dbReference>
<dbReference type="Gene3D" id="3.30.530.20">
    <property type="match status" value="1"/>
</dbReference>
<name>A5E247_LODEL</name>
<dbReference type="InParanoid" id="A5E247"/>
<dbReference type="InterPro" id="IPR044996">
    <property type="entry name" value="COQ10-like"/>
</dbReference>
<dbReference type="PANTHER" id="PTHR12901">
    <property type="entry name" value="SPERM PROTEIN HOMOLOG"/>
    <property type="match status" value="1"/>
</dbReference>
<dbReference type="InterPro" id="IPR005031">
    <property type="entry name" value="COQ10_START"/>
</dbReference>
<comment type="similarity">
    <text evidence="1">Belongs to the COQ10 family.</text>
</comment>
<dbReference type="SUPFAM" id="SSF55961">
    <property type="entry name" value="Bet v1-like"/>
    <property type="match status" value="1"/>
</dbReference>
<dbReference type="Proteomes" id="UP000001996">
    <property type="component" value="Unassembled WGS sequence"/>
</dbReference>
<evidence type="ECO:0000259" key="4">
    <source>
        <dbReference type="Pfam" id="PF03364"/>
    </source>
</evidence>
<dbReference type="eggNOG" id="KOG3177">
    <property type="taxonomic scope" value="Eukaryota"/>
</dbReference>
<dbReference type="FunCoup" id="A5E247">
    <property type="interactions" value="131"/>
</dbReference>
<evidence type="ECO:0000313" key="5">
    <source>
        <dbReference type="EMBL" id="EDK45505.1"/>
    </source>
</evidence>
<evidence type="ECO:0000256" key="3">
    <source>
        <dbReference type="ARBA" id="ARBA00024947"/>
    </source>
</evidence>
<gene>
    <name evidence="5" type="ORF">LELG_03684</name>
</gene>
<proteinExistence type="inferred from homology"/>